<name>A0A0D3JNN7_EMIH1</name>
<dbReference type="GeneID" id="17270668"/>
<reference evidence="3" key="1">
    <citation type="journal article" date="2013" name="Nature">
        <title>Pan genome of the phytoplankton Emiliania underpins its global distribution.</title>
        <authorList>
            <person name="Read B.A."/>
            <person name="Kegel J."/>
            <person name="Klute M.J."/>
            <person name="Kuo A."/>
            <person name="Lefebvre S.C."/>
            <person name="Maumus F."/>
            <person name="Mayer C."/>
            <person name="Miller J."/>
            <person name="Monier A."/>
            <person name="Salamov A."/>
            <person name="Young J."/>
            <person name="Aguilar M."/>
            <person name="Claverie J.M."/>
            <person name="Frickenhaus S."/>
            <person name="Gonzalez K."/>
            <person name="Herman E.K."/>
            <person name="Lin Y.C."/>
            <person name="Napier J."/>
            <person name="Ogata H."/>
            <person name="Sarno A.F."/>
            <person name="Shmutz J."/>
            <person name="Schroeder D."/>
            <person name="de Vargas C."/>
            <person name="Verret F."/>
            <person name="von Dassow P."/>
            <person name="Valentin K."/>
            <person name="Van de Peer Y."/>
            <person name="Wheeler G."/>
            <person name="Dacks J.B."/>
            <person name="Delwiche C.F."/>
            <person name="Dyhrman S.T."/>
            <person name="Glockner G."/>
            <person name="John U."/>
            <person name="Richards T."/>
            <person name="Worden A.Z."/>
            <person name="Zhang X."/>
            <person name="Grigoriev I.V."/>
            <person name="Allen A.E."/>
            <person name="Bidle K."/>
            <person name="Borodovsky M."/>
            <person name="Bowler C."/>
            <person name="Brownlee C."/>
            <person name="Cock J.M."/>
            <person name="Elias M."/>
            <person name="Gladyshev V.N."/>
            <person name="Groth M."/>
            <person name="Guda C."/>
            <person name="Hadaegh A."/>
            <person name="Iglesias-Rodriguez M.D."/>
            <person name="Jenkins J."/>
            <person name="Jones B.M."/>
            <person name="Lawson T."/>
            <person name="Leese F."/>
            <person name="Lindquist E."/>
            <person name="Lobanov A."/>
            <person name="Lomsadze A."/>
            <person name="Malik S.B."/>
            <person name="Marsh M.E."/>
            <person name="Mackinder L."/>
            <person name="Mock T."/>
            <person name="Mueller-Roeber B."/>
            <person name="Pagarete A."/>
            <person name="Parker M."/>
            <person name="Probert I."/>
            <person name="Quesneville H."/>
            <person name="Raines C."/>
            <person name="Rensing S.A."/>
            <person name="Riano-Pachon D.M."/>
            <person name="Richier S."/>
            <person name="Rokitta S."/>
            <person name="Shiraiwa Y."/>
            <person name="Soanes D.M."/>
            <person name="van der Giezen M."/>
            <person name="Wahlund T.M."/>
            <person name="Williams B."/>
            <person name="Wilson W."/>
            <person name="Wolfe G."/>
            <person name="Wurch L.L."/>
        </authorList>
    </citation>
    <scope>NUCLEOTIDE SEQUENCE</scope>
</reference>
<dbReference type="Proteomes" id="UP000013827">
    <property type="component" value="Unassembled WGS sequence"/>
</dbReference>
<dbReference type="RefSeq" id="XP_005777551.1">
    <property type="nucleotide sequence ID" value="XM_005777494.1"/>
</dbReference>
<protein>
    <recommendedName>
        <fullName evidence="4">Armadillo repeat-containing protein 6</fullName>
    </recommendedName>
</protein>
<keyword evidence="3" id="KW-1185">Reference proteome</keyword>
<evidence type="ECO:0000313" key="2">
    <source>
        <dbReference type="EnsemblProtists" id="EOD25122"/>
    </source>
</evidence>
<dbReference type="eggNOG" id="KOG4199">
    <property type="taxonomic scope" value="Eukaryota"/>
</dbReference>
<dbReference type="PANTHER" id="PTHR22895:SF0">
    <property type="entry name" value="ARMADILLO REPEAT-CONTAINING PROTEIN 6"/>
    <property type="match status" value="1"/>
</dbReference>
<dbReference type="SUPFAM" id="SSF48371">
    <property type="entry name" value="ARM repeat"/>
    <property type="match status" value="1"/>
</dbReference>
<organism evidence="2 3">
    <name type="scientific">Emiliania huxleyi (strain CCMP1516)</name>
    <dbReference type="NCBI Taxonomy" id="280463"/>
    <lineage>
        <taxon>Eukaryota</taxon>
        <taxon>Haptista</taxon>
        <taxon>Haptophyta</taxon>
        <taxon>Prymnesiophyceae</taxon>
        <taxon>Isochrysidales</taxon>
        <taxon>Noelaerhabdaceae</taxon>
        <taxon>Emiliania</taxon>
    </lineage>
</organism>
<evidence type="ECO:0008006" key="4">
    <source>
        <dbReference type="Google" id="ProtNLM"/>
    </source>
</evidence>
<proteinExistence type="predicted"/>
<keyword evidence="1" id="KW-0677">Repeat</keyword>
<evidence type="ECO:0000313" key="3">
    <source>
        <dbReference type="Proteomes" id="UP000013827"/>
    </source>
</evidence>
<dbReference type="InterPro" id="IPR016024">
    <property type="entry name" value="ARM-type_fold"/>
</dbReference>
<accession>A0A0D3JNN7</accession>
<sequence>MGGLRPGFVAGGAKDEKVNSTLYARISQETFDEAVKENIEDLDMAPDEALEDAVEQFTSQGINLSNIVRRVPGASAEDDPAAVRLARALAACVEGLEDEESEELLYGGGVMRLTFLAARGCAATALGDAAAALKREVQRGPAEATTLAGATSAVDSLVSGSLALVHAEPGAGTAALVEVLEALTVLLMDAENRERLGVRGCAALVLVSRVHAENGPPLRACFQALRAAMLVHEQHRQTLVKSGGVLKLAVEAVRRHGKRTEWADQGPILAACGVGHEHAKAAVELGLLPLLLEAARSPLAASAGPLSELLATLSRLTVTDTICQQLAKMDALKLAISELANHVTDAQAGLVSGSSSLLVLCSQARVTGAQVAKQACFFLANISGNDKCKESIREGSGHIAIAMLLHAHVGSMQTDGVSALGNMALRKPENCAAIAECGGIPAIACLAIRNLVGRNPELVEPILDAGAEAPIREVMNAHADDYMHNLAKAALRDLRCSVQLGVLFTGEVGEAHCLAQGEAGGENHWDKFLETPGAQAAARAELEALGVEMGGGL</sequence>
<dbReference type="PANTHER" id="PTHR22895">
    <property type="entry name" value="ARMADILLO REPEAT-CONTAINING PROTEIN 6"/>
    <property type="match status" value="1"/>
</dbReference>
<dbReference type="AlphaFoldDB" id="A0A0D3JNN7"/>
<dbReference type="OMA" id="THKQPDL"/>
<dbReference type="HOGENOM" id="CLU_039447_1_0_1"/>
<dbReference type="Gene3D" id="1.25.10.10">
    <property type="entry name" value="Leucine-rich Repeat Variant"/>
    <property type="match status" value="1"/>
</dbReference>
<reference evidence="2" key="2">
    <citation type="submission" date="2024-10" db="UniProtKB">
        <authorList>
            <consortium name="EnsemblProtists"/>
        </authorList>
    </citation>
    <scope>IDENTIFICATION</scope>
</reference>
<evidence type="ECO:0000256" key="1">
    <source>
        <dbReference type="ARBA" id="ARBA00022737"/>
    </source>
</evidence>
<dbReference type="EnsemblProtists" id="EOD25122">
    <property type="protein sequence ID" value="EOD25122"/>
    <property type="gene ID" value="EMIHUDRAFT_450446"/>
</dbReference>
<dbReference type="InterPro" id="IPR011989">
    <property type="entry name" value="ARM-like"/>
</dbReference>
<dbReference type="PaxDb" id="2903-EOD25122"/>
<dbReference type="KEGG" id="ehx:EMIHUDRAFT_450446"/>